<keyword evidence="4" id="KW-0653">Protein transport</keyword>
<comment type="similarity">
    <text evidence="1 4">Belongs to the EXO70 family.</text>
</comment>
<dbReference type="AlphaFoldDB" id="A0AAW1WD60"/>
<reference evidence="7 8" key="1">
    <citation type="journal article" date="2023" name="G3 (Bethesda)">
        <title>A chromosome-length genome assembly and annotation of blackberry (Rubus argutus, cv. 'Hillquist').</title>
        <authorList>
            <person name="Bruna T."/>
            <person name="Aryal R."/>
            <person name="Dudchenko O."/>
            <person name="Sargent D.J."/>
            <person name="Mead D."/>
            <person name="Buti M."/>
            <person name="Cavallini A."/>
            <person name="Hytonen T."/>
            <person name="Andres J."/>
            <person name="Pham M."/>
            <person name="Weisz D."/>
            <person name="Mascagni F."/>
            <person name="Usai G."/>
            <person name="Natali L."/>
            <person name="Bassil N."/>
            <person name="Fernandez G.E."/>
            <person name="Lomsadze A."/>
            <person name="Armour M."/>
            <person name="Olukolu B."/>
            <person name="Poorten T."/>
            <person name="Britton C."/>
            <person name="Davik J."/>
            <person name="Ashrafi H."/>
            <person name="Aiden E.L."/>
            <person name="Borodovsky M."/>
            <person name="Worthington M."/>
        </authorList>
    </citation>
    <scope>NUCLEOTIDE SEQUENCE [LARGE SCALE GENOMIC DNA]</scope>
    <source>
        <strain evidence="7">PI 553951</strain>
    </source>
</reference>
<dbReference type="GO" id="GO:0000145">
    <property type="term" value="C:exocyst"/>
    <property type="evidence" value="ECO:0007669"/>
    <property type="project" value="InterPro"/>
</dbReference>
<dbReference type="PANTHER" id="PTHR12542">
    <property type="entry name" value="EXOCYST COMPLEX PROTEIN EXO70"/>
    <property type="match status" value="1"/>
</dbReference>
<dbReference type="InterPro" id="IPR016159">
    <property type="entry name" value="Cullin_repeat-like_dom_sf"/>
</dbReference>
<proteinExistence type="inferred from homology"/>
<dbReference type="GO" id="GO:0015031">
    <property type="term" value="P:protein transport"/>
    <property type="evidence" value="ECO:0007669"/>
    <property type="project" value="UniProtKB-KW"/>
</dbReference>
<keyword evidence="3 4" id="KW-0268">Exocytosis</keyword>
<comment type="function">
    <text evidence="4">Component of the exocyst complex.</text>
</comment>
<evidence type="ECO:0000256" key="1">
    <source>
        <dbReference type="ARBA" id="ARBA00006756"/>
    </source>
</evidence>
<dbReference type="PANTHER" id="PTHR12542:SF41">
    <property type="entry name" value="EXOCYST COMPLEX COMPONENT 7"/>
    <property type="match status" value="1"/>
</dbReference>
<dbReference type="InterPro" id="IPR046364">
    <property type="entry name" value="Exo70_C"/>
</dbReference>
<evidence type="ECO:0000313" key="7">
    <source>
        <dbReference type="EMBL" id="KAK9921449.1"/>
    </source>
</evidence>
<dbReference type="EMBL" id="JBEDUW010000006">
    <property type="protein sequence ID" value="KAK9921449.1"/>
    <property type="molecule type" value="Genomic_DNA"/>
</dbReference>
<sequence>MGLALRIYTGALADCHKNRSFDGTVHPLTSYVINYVKFLFDYQSTLKQLFKSLMMVMLMPSLTNFISHEQHSLYSEICYGEIAPKDCAAACKFSIKRVSWAKILQCLTVQSGNSSGGAPADSGLFKSNSER</sequence>
<dbReference type="InterPro" id="IPR004140">
    <property type="entry name" value="Exo70"/>
</dbReference>
<dbReference type="SUPFAM" id="SSF74788">
    <property type="entry name" value="Cullin repeat-like"/>
    <property type="match status" value="1"/>
</dbReference>
<name>A0AAW1WD60_RUBAR</name>
<keyword evidence="2 4" id="KW-0813">Transport</keyword>
<organism evidence="7 8">
    <name type="scientific">Rubus argutus</name>
    <name type="common">Southern blackberry</name>
    <dbReference type="NCBI Taxonomy" id="59490"/>
    <lineage>
        <taxon>Eukaryota</taxon>
        <taxon>Viridiplantae</taxon>
        <taxon>Streptophyta</taxon>
        <taxon>Embryophyta</taxon>
        <taxon>Tracheophyta</taxon>
        <taxon>Spermatophyta</taxon>
        <taxon>Magnoliopsida</taxon>
        <taxon>eudicotyledons</taxon>
        <taxon>Gunneridae</taxon>
        <taxon>Pentapetalae</taxon>
        <taxon>rosids</taxon>
        <taxon>fabids</taxon>
        <taxon>Rosales</taxon>
        <taxon>Rosaceae</taxon>
        <taxon>Rosoideae</taxon>
        <taxon>Rosoideae incertae sedis</taxon>
        <taxon>Rubus</taxon>
    </lineage>
</organism>
<dbReference type="Gene3D" id="1.20.1280.170">
    <property type="entry name" value="Exocyst complex component Exo70"/>
    <property type="match status" value="1"/>
</dbReference>
<gene>
    <name evidence="7" type="ORF">M0R45_029958</name>
</gene>
<feature type="domain" description="Exocyst complex subunit Exo70 C-terminal" evidence="6">
    <location>
        <begin position="21"/>
        <end position="53"/>
    </location>
</feature>
<protein>
    <recommendedName>
        <fullName evidence="4">Exocyst subunit Exo70 family protein</fullName>
    </recommendedName>
</protein>
<dbReference type="Proteomes" id="UP001457282">
    <property type="component" value="Unassembled WGS sequence"/>
</dbReference>
<evidence type="ECO:0000256" key="5">
    <source>
        <dbReference type="SAM" id="MobiDB-lite"/>
    </source>
</evidence>
<evidence type="ECO:0000256" key="4">
    <source>
        <dbReference type="RuleBase" id="RU365026"/>
    </source>
</evidence>
<accession>A0AAW1WD60</accession>
<keyword evidence="8" id="KW-1185">Reference proteome</keyword>
<evidence type="ECO:0000259" key="6">
    <source>
        <dbReference type="Pfam" id="PF03081"/>
    </source>
</evidence>
<evidence type="ECO:0000313" key="8">
    <source>
        <dbReference type="Proteomes" id="UP001457282"/>
    </source>
</evidence>
<feature type="region of interest" description="Disordered" evidence="5">
    <location>
        <begin position="112"/>
        <end position="131"/>
    </location>
</feature>
<dbReference type="GO" id="GO:0006887">
    <property type="term" value="P:exocytosis"/>
    <property type="evidence" value="ECO:0007669"/>
    <property type="project" value="UniProtKB-KW"/>
</dbReference>
<evidence type="ECO:0000256" key="2">
    <source>
        <dbReference type="ARBA" id="ARBA00022448"/>
    </source>
</evidence>
<evidence type="ECO:0000256" key="3">
    <source>
        <dbReference type="ARBA" id="ARBA00022483"/>
    </source>
</evidence>
<comment type="caution">
    <text evidence="7">The sequence shown here is derived from an EMBL/GenBank/DDBJ whole genome shotgun (WGS) entry which is preliminary data.</text>
</comment>
<dbReference type="Pfam" id="PF03081">
    <property type="entry name" value="Exo70_C"/>
    <property type="match status" value="1"/>
</dbReference>
<dbReference type="GO" id="GO:0005546">
    <property type="term" value="F:phosphatidylinositol-4,5-bisphosphate binding"/>
    <property type="evidence" value="ECO:0007669"/>
    <property type="project" value="InterPro"/>
</dbReference>